<evidence type="ECO:0000256" key="4">
    <source>
        <dbReference type="ARBA" id="ARBA00023136"/>
    </source>
</evidence>
<dbReference type="InterPro" id="IPR047817">
    <property type="entry name" value="ABC2_TM_bact-type"/>
</dbReference>
<keyword evidence="4 5" id="KW-0472">Membrane</keyword>
<feature type="transmembrane region" description="Helical" evidence="5">
    <location>
        <begin position="162"/>
        <end position="182"/>
    </location>
</feature>
<organism evidence="7 8">
    <name type="scientific">Enterococcus termitis</name>
    <dbReference type="NCBI Taxonomy" id="332950"/>
    <lineage>
        <taxon>Bacteria</taxon>
        <taxon>Bacillati</taxon>
        <taxon>Bacillota</taxon>
        <taxon>Bacilli</taxon>
        <taxon>Lactobacillales</taxon>
        <taxon>Enterococcaceae</taxon>
        <taxon>Enterococcus</taxon>
    </lineage>
</organism>
<evidence type="ECO:0000313" key="8">
    <source>
        <dbReference type="Proteomes" id="UP000095094"/>
    </source>
</evidence>
<feature type="transmembrane region" description="Helical" evidence="5">
    <location>
        <begin position="129"/>
        <end position="150"/>
    </location>
</feature>
<feature type="domain" description="ABC transmembrane type-2" evidence="6">
    <location>
        <begin position="18"/>
        <end position="242"/>
    </location>
</feature>
<keyword evidence="5" id="KW-0813">Transport</keyword>
<dbReference type="InterPro" id="IPR000412">
    <property type="entry name" value="ABC_2_transport"/>
</dbReference>
<comment type="caution">
    <text evidence="7">The sequence shown here is derived from an EMBL/GenBank/DDBJ whole genome shotgun (WGS) entry which is preliminary data.</text>
</comment>
<feature type="transmembrane region" description="Helical" evidence="5">
    <location>
        <begin position="221"/>
        <end position="241"/>
    </location>
</feature>
<accession>A0A1E5H5R1</accession>
<evidence type="ECO:0000256" key="5">
    <source>
        <dbReference type="RuleBase" id="RU361157"/>
    </source>
</evidence>
<evidence type="ECO:0000256" key="1">
    <source>
        <dbReference type="ARBA" id="ARBA00004141"/>
    </source>
</evidence>
<protein>
    <recommendedName>
        <fullName evidence="5">Transport permease protein</fullName>
    </recommendedName>
</protein>
<dbReference type="Proteomes" id="UP000095094">
    <property type="component" value="Unassembled WGS sequence"/>
</dbReference>
<dbReference type="AlphaFoldDB" id="A0A1E5H5R1"/>
<name>A0A1E5H5R1_9ENTE</name>
<dbReference type="Pfam" id="PF01061">
    <property type="entry name" value="ABC2_membrane"/>
    <property type="match status" value="1"/>
</dbReference>
<dbReference type="RefSeq" id="WP_069661584.1">
    <property type="nucleotide sequence ID" value="NZ_JBHUJJ010000001.1"/>
</dbReference>
<evidence type="ECO:0000259" key="6">
    <source>
        <dbReference type="PROSITE" id="PS51012"/>
    </source>
</evidence>
<dbReference type="InterPro" id="IPR013525">
    <property type="entry name" value="ABC2_TM"/>
</dbReference>
<keyword evidence="2 5" id="KW-0812">Transmembrane</keyword>
<keyword evidence="3 5" id="KW-1133">Transmembrane helix</keyword>
<comment type="subcellular location">
    <subcellularLocation>
        <location evidence="5">Cell membrane</location>
        <topology evidence="5">Multi-pass membrane protein</topology>
    </subcellularLocation>
    <subcellularLocation>
        <location evidence="1">Membrane</location>
        <topology evidence="1">Multi-pass membrane protein</topology>
    </subcellularLocation>
</comment>
<dbReference type="OrthoDB" id="9788252at2"/>
<evidence type="ECO:0000256" key="3">
    <source>
        <dbReference type="ARBA" id="ARBA00022989"/>
    </source>
</evidence>
<gene>
    <name evidence="7" type="ORF">BCR25_00120</name>
</gene>
<comment type="similarity">
    <text evidence="5">Belongs to the ABC-2 integral membrane protein family.</text>
</comment>
<keyword evidence="5" id="KW-1003">Cell membrane</keyword>
<proteinExistence type="inferred from homology"/>
<dbReference type="GO" id="GO:0043190">
    <property type="term" value="C:ATP-binding cassette (ABC) transporter complex"/>
    <property type="evidence" value="ECO:0007669"/>
    <property type="project" value="InterPro"/>
</dbReference>
<dbReference type="PROSITE" id="PS51012">
    <property type="entry name" value="ABC_TM2"/>
    <property type="match status" value="1"/>
</dbReference>
<keyword evidence="8" id="KW-1185">Reference proteome</keyword>
<dbReference type="GO" id="GO:0140359">
    <property type="term" value="F:ABC-type transporter activity"/>
    <property type="evidence" value="ECO:0007669"/>
    <property type="project" value="InterPro"/>
</dbReference>
<feature type="transmembrane region" description="Helical" evidence="5">
    <location>
        <begin position="12"/>
        <end position="33"/>
    </location>
</feature>
<dbReference type="PANTHER" id="PTHR43229">
    <property type="entry name" value="NODULATION PROTEIN J"/>
    <property type="match status" value="1"/>
</dbReference>
<dbReference type="PANTHER" id="PTHR43229:SF3">
    <property type="entry name" value="ABC-TYPE MULTIDRUG TRANSPORT SYSTEM, PERMEASE COMPONENT"/>
    <property type="match status" value="1"/>
</dbReference>
<sequence>MLLTQIKYDLKMFFRELFYLVFTVVVPPATYILMGQMFSDSTYSGGMNYVQMYTPSFIVLISFSVVFFAFGFDQVMNRAAGIEKRLFITPITDKILLLSSIAKSFIIASAGFFLITMIGIFVYGLQLSIVNFIISYFSLLLINACMLIYSHAIYSNFKEVKTALVVSIVLFQIVMFTGGFSVPVESLPDFVQIISYINPIYHLNQIYIAIWNQTFTFNQDMLISIAYSVALIVISLIVIRVNKKKE</sequence>
<evidence type="ECO:0000256" key="2">
    <source>
        <dbReference type="ARBA" id="ARBA00022692"/>
    </source>
</evidence>
<dbReference type="PIRSF" id="PIRSF006648">
    <property type="entry name" value="DrrB"/>
    <property type="match status" value="1"/>
</dbReference>
<evidence type="ECO:0000313" key="7">
    <source>
        <dbReference type="EMBL" id="OEG20271.1"/>
    </source>
</evidence>
<feature type="transmembrane region" description="Helical" evidence="5">
    <location>
        <begin position="95"/>
        <end position="123"/>
    </location>
</feature>
<feature type="transmembrane region" description="Helical" evidence="5">
    <location>
        <begin position="53"/>
        <end position="75"/>
    </location>
</feature>
<reference evidence="8" key="1">
    <citation type="submission" date="2016-09" db="EMBL/GenBank/DDBJ databases">
        <authorList>
            <person name="Gulvik C.A."/>
        </authorList>
    </citation>
    <scope>NUCLEOTIDE SEQUENCE [LARGE SCALE GENOMIC DNA]</scope>
    <source>
        <strain evidence="8">LMG 8895</strain>
    </source>
</reference>
<dbReference type="EMBL" id="MIJY01000001">
    <property type="protein sequence ID" value="OEG20271.1"/>
    <property type="molecule type" value="Genomic_DNA"/>
</dbReference>
<dbReference type="InterPro" id="IPR051784">
    <property type="entry name" value="Nod_factor_ABC_transporter"/>
</dbReference>